<dbReference type="InterPro" id="IPR007348">
    <property type="entry name" value="CopC_dom"/>
</dbReference>
<accession>A0A7X6KXX4</accession>
<gene>
    <name evidence="8" type="ORF">HGA03_16280</name>
</gene>
<dbReference type="EMBL" id="JAAXOX010000013">
    <property type="protein sequence ID" value="NKY24228.1"/>
    <property type="molecule type" value="Genomic_DNA"/>
</dbReference>
<dbReference type="SUPFAM" id="SSF81296">
    <property type="entry name" value="E set domains"/>
    <property type="match status" value="1"/>
</dbReference>
<keyword evidence="9" id="KW-1185">Reference proteome</keyword>
<keyword evidence="5" id="KW-1133">Transmembrane helix</keyword>
<dbReference type="RefSeq" id="WP_168631361.1">
    <property type="nucleotide sequence ID" value="NZ_BONL01000005.1"/>
</dbReference>
<comment type="subcellular location">
    <subcellularLocation>
        <location evidence="1">Cell envelope</location>
    </subcellularLocation>
</comment>
<dbReference type="AlphaFoldDB" id="A0A7X6KXX4"/>
<organism evidence="8 9">
    <name type="scientific">Cellulomonas denverensis</name>
    <dbReference type="NCBI Taxonomy" id="264297"/>
    <lineage>
        <taxon>Bacteria</taxon>
        <taxon>Bacillati</taxon>
        <taxon>Actinomycetota</taxon>
        <taxon>Actinomycetes</taxon>
        <taxon>Micrococcales</taxon>
        <taxon>Cellulomonadaceae</taxon>
        <taxon>Cellulomonas</taxon>
    </lineage>
</organism>
<dbReference type="Gene3D" id="2.60.40.1220">
    <property type="match status" value="1"/>
</dbReference>
<reference evidence="8 9" key="1">
    <citation type="submission" date="2020-04" db="EMBL/GenBank/DDBJ databases">
        <title>MicrobeNet Type strains.</title>
        <authorList>
            <person name="Nicholson A.C."/>
        </authorList>
    </citation>
    <scope>NUCLEOTIDE SEQUENCE [LARGE SCALE GENOMIC DNA]</scope>
    <source>
        <strain evidence="8 9">ATCC BAA-788</strain>
    </source>
</reference>
<evidence type="ECO:0000313" key="8">
    <source>
        <dbReference type="EMBL" id="NKY24228.1"/>
    </source>
</evidence>
<feature type="domain" description="CopC" evidence="7">
    <location>
        <begin position="33"/>
        <end position="126"/>
    </location>
</feature>
<keyword evidence="2" id="KW-0479">Metal-binding</keyword>
<dbReference type="PANTHER" id="PTHR34820:SF4">
    <property type="entry name" value="INNER MEMBRANE PROTEIN YEBZ"/>
    <property type="match status" value="1"/>
</dbReference>
<feature type="signal peptide" evidence="6">
    <location>
        <begin position="1"/>
        <end position="32"/>
    </location>
</feature>
<dbReference type="Pfam" id="PF04234">
    <property type="entry name" value="CopC"/>
    <property type="match status" value="1"/>
</dbReference>
<dbReference type="Proteomes" id="UP000581206">
    <property type="component" value="Unassembled WGS sequence"/>
</dbReference>
<dbReference type="GO" id="GO:0005886">
    <property type="term" value="C:plasma membrane"/>
    <property type="evidence" value="ECO:0007669"/>
    <property type="project" value="TreeGrafter"/>
</dbReference>
<evidence type="ECO:0000256" key="1">
    <source>
        <dbReference type="ARBA" id="ARBA00004196"/>
    </source>
</evidence>
<dbReference type="InterPro" id="IPR014755">
    <property type="entry name" value="Cu-Rt/internalin_Ig-like"/>
</dbReference>
<keyword evidence="5" id="KW-0812">Transmembrane</keyword>
<dbReference type="GO" id="GO:0030313">
    <property type="term" value="C:cell envelope"/>
    <property type="evidence" value="ECO:0007669"/>
    <property type="project" value="UniProtKB-SubCell"/>
</dbReference>
<protein>
    <submittedName>
        <fullName evidence="8">Copper resistance protein CopC</fullName>
    </submittedName>
</protein>
<dbReference type="GO" id="GO:0046688">
    <property type="term" value="P:response to copper ion"/>
    <property type="evidence" value="ECO:0007669"/>
    <property type="project" value="InterPro"/>
</dbReference>
<keyword evidence="5" id="KW-0472">Membrane</keyword>
<evidence type="ECO:0000256" key="3">
    <source>
        <dbReference type="ARBA" id="ARBA00022729"/>
    </source>
</evidence>
<evidence type="ECO:0000256" key="6">
    <source>
        <dbReference type="SAM" id="SignalP"/>
    </source>
</evidence>
<comment type="caution">
    <text evidence="8">The sequence shown here is derived from an EMBL/GenBank/DDBJ whole genome shotgun (WGS) entry which is preliminary data.</text>
</comment>
<dbReference type="GO" id="GO:0006825">
    <property type="term" value="P:copper ion transport"/>
    <property type="evidence" value="ECO:0007669"/>
    <property type="project" value="InterPro"/>
</dbReference>
<evidence type="ECO:0000259" key="7">
    <source>
        <dbReference type="Pfam" id="PF04234"/>
    </source>
</evidence>
<sequence length="191" mass="19629">MFQPFPRALRRALAGLGLATGLLLATAGAATAHDSLIDSAPVADQQLATAPAEVRLTFSADVMDVGAAVRVIDDEDTDWTAGEPVLAGPVVTVPLDPELPDGAYRAAWRVVSSDGHAISGVVPFVVGDPVAAADRPATEDTRAVDQVLDPAGRDAPMPGRTVVVAALGALVAGGLYALVLALRARRRRHSS</sequence>
<evidence type="ECO:0000256" key="2">
    <source>
        <dbReference type="ARBA" id="ARBA00022723"/>
    </source>
</evidence>
<dbReference type="GO" id="GO:0005507">
    <property type="term" value="F:copper ion binding"/>
    <property type="evidence" value="ECO:0007669"/>
    <property type="project" value="InterPro"/>
</dbReference>
<keyword evidence="4" id="KW-0186">Copper</keyword>
<keyword evidence="3 6" id="KW-0732">Signal</keyword>
<dbReference type="InterPro" id="IPR014756">
    <property type="entry name" value="Ig_E-set"/>
</dbReference>
<evidence type="ECO:0000256" key="4">
    <source>
        <dbReference type="ARBA" id="ARBA00023008"/>
    </source>
</evidence>
<feature type="transmembrane region" description="Helical" evidence="5">
    <location>
        <begin position="162"/>
        <end position="182"/>
    </location>
</feature>
<dbReference type="GO" id="GO:0042597">
    <property type="term" value="C:periplasmic space"/>
    <property type="evidence" value="ECO:0007669"/>
    <property type="project" value="InterPro"/>
</dbReference>
<proteinExistence type="predicted"/>
<feature type="chain" id="PRO_5030669598" evidence="6">
    <location>
        <begin position="33"/>
        <end position="191"/>
    </location>
</feature>
<name>A0A7X6KXX4_9CELL</name>
<dbReference type="PANTHER" id="PTHR34820">
    <property type="entry name" value="INNER MEMBRANE PROTEIN YEBZ"/>
    <property type="match status" value="1"/>
</dbReference>
<evidence type="ECO:0000256" key="5">
    <source>
        <dbReference type="SAM" id="Phobius"/>
    </source>
</evidence>
<evidence type="ECO:0000313" key="9">
    <source>
        <dbReference type="Proteomes" id="UP000581206"/>
    </source>
</evidence>
<dbReference type="InterPro" id="IPR032694">
    <property type="entry name" value="CopC/D"/>
</dbReference>